<accession>A0ABU0TJD8</accession>
<evidence type="ECO:0000256" key="2">
    <source>
        <dbReference type="ARBA" id="ARBA00022676"/>
    </source>
</evidence>
<gene>
    <name evidence="5" type="ORF">QE404_002310</name>
</gene>
<protein>
    <submittedName>
        <fullName evidence="5">Glycosyltransferase involved in cell wall biosynthesis</fullName>
    </submittedName>
</protein>
<sequence length="307" mass="35317">MNGGQFLLKPAAIHLQYDTYPFTVRFLIIIPAHNEENNLGFTLKALQQQSYGDFKIVVVNDGSTDRTSDIISQFTDTDSRFGTISLEKSGHQPGSKVVRAFKKGLETQKMEDYGIICKFDADIIPPEHYLETVAEAFERHPDYGLVGGLLYVEKENNWVYEGNSNRHHVRGPVKAYRKECFMAMGGLRETLGWDNIDSILLEHLGWKEIVLPELHVKLIKTKGADYTIRPAEYYGKYFYFLGLNRTLAYIASLKEAFKSRSPAFLIQIIRAYERCRSGRETLKISPEEQKAINEHRWNALKKKWLKS</sequence>
<dbReference type="InterPro" id="IPR029044">
    <property type="entry name" value="Nucleotide-diphossugar_trans"/>
</dbReference>
<comment type="similarity">
    <text evidence="1">Belongs to the glycosyltransferase 2 family.</text>
</comment>
<reference evidence="5 6" key="1">
    <citation type="submission" date="2023-07" db="EMBL/GenBank/DDBJ databases">
        <title>Functional and genomic diversity of the sorghum phyllosphere microbiome.</title>
        <authorList>
            <person name="Shade A."/>
        </authorList>
    </citation>
    <scope>NUCLEOTIDE SEQUENCE [LARGE SCALE GENOMIC DNA]</scope>
    <source>
        <strain evidence="5 6">SORGH_AS_1064</strain>
    </source>
</reference>
<keyword evidence="2" id="KW-0328">Glycosyltransferase</keyword>
<name>A0ABU0TJD8_9FLAO</name>
<dbReference type="SUPFAM" id="SSF53448">
    <property type="entry name" value="Nucleotide-diphospho-sugar transferases"/>
    <property type="match status" value="1"/>
</dbReference>
<dbReference type="CDD" id="cd06423">
    <property type="entry name" value="CESA_like"/>
    <property type="match status" value="1"/>
</dbReference>
<evidence type="ECO:0000259" key="4">
    <source>
        <dbReference type="Pfam" id="PF00535"/>
    </source>
</evidence>
<dbReference type="EMBL" id="JAUTAL010000001">
    <property type="protein sequence ID" value="MDQ1097163.1"/>
    <property type="molecule type" value="Genomic_DNA"/>
</dbReference>
<keyword evidence="3" id="KW-0808">Transferase</keyword>
<dbReference type="Pfam" id="PF00535">
    <property type="entry name" value="Glycos_transf_2"/>
    <property type="match status" value="1"/>
</dbReference>
<dbReference type="PANTHER" id="PTHR43630">
    <property type="entry name" value="POLY-BETA-1,6-N-ACETYL-D-GLUCOSAMINE SYNTHASE"/>
    <property type="match status" value="1"/>
</dbReference>
<dbReference type="Gene3D" id="3.90.550.10">
    <property type="entry name" value="Spore Coat Polysaccharide Biosynthesis Protein SpsA, Chain A"/>
    <property type="match status" value="1"/>
</dbReference>
<evidence type="ECO:0000313" key="6">
    <source>
        <dbReference type="Proteomes" id="UP001225072"/>
    </source>
</evidence>
<dbReference type="PANTHER" id="PTHR43630:SF1">
    <property type="entry name" value="POLY-BETA-1,6-N-ACETYL-D-GLUCOSAMINE SYNTHASE"/>
    <property type="match status" value="1"/>
</dbReference>
<dbReference type="Proteomes" id="UP001225072">
    <property type="component" value="Unassembled WGS sequence"/>
</dbReference>
<dbReference type="InterPro" id="IPR001173">
    <property type="entry name" value="Glyco_trans_2-like"/>
</dbReference>
<evidence type="ECO:0000313" key="5">
    <source>
        <dbReference type="EMBL" id="MDQ1097163.1"/>
    </source>
</evidence>
<comment type="caution">
    <text evidence="5">The sequence shown here is derived from an EMBL/GenBank/DDBJ whole genome shotgun (WGS) entry which is preliminary data.</text>
</comment>
<evidence type="ECO:0000256" key="1">
    <source>
        <dbReference type="ARBA" id="ARBA00006739"/>
    </source>
</evidence>
<feature type="domain" description="Glycosyltransferase 2-like" evidence="4">
    <location>
        <begin position="28"/>
        <end position="162"/>
    </location>
</feature>
<organism evidence="5 6">
    <name type="scientific">Chryseobacterium camelliae</name>
    <dbReference type="NCBI Taxonomy" id="1265445"/>
    <lineage>
        <taxon>Bacteria</taxon>
        <taxon>Pseudomonadati</taxon>
        <taxon>Bacteroidota</taxon>
        <taxon>Flavobacteriia</taxon>
        <taxon>Flavobacteriales</taxon>
        <taxon>Weeksellaceae</taxon>
        <taxon>Chryseobacterium group</taxon>
        <taxon>Chryseobacterium</taxon>
    </lineage>
</organism>
<keyword evidence="6" id="KW-1185">Reference proteome</keyword>
<evidence type="ECO:0000256" key="3">
    <source>
        <dbReference type="ARBA" id="ARBA00022679"/>
    </source>
</evidence>
<proteinExistence type="inferred from homology"/>